<evidence type="ECO:0000313" key="4">
    <source>
        <dbReference type="EMBL" id="MBM7560939.1"/>
    </source>
</evidence>
<dbReference type="InterPro" id="IPR001119">
    <property type="entry name" value="SLH_dom"/>
</dbReference>
<name>A0ABS2MNG3_9FIRM</name>
<keyword evidence="2" id="KW-0732">Signal</keyword>
<keyword evidence="1" id="KW-0677">Repeat</keyword>
<comment type="caution">
    <text evidence="4">The sequence shown here is derived from an EMBL/GenBank/DDBJ whole genome shotgun (WGS) entry which is preliminary data.</text>
</comment>
<reference evidence="4 5" key="1">
    <citation type="submission" date="2021-01" db="EMBL/GenBank/DDBJ databases">
        <title>Genomic Encyclopedia of Type Strains, Phase IV (KMG-IV): sequencing the most valuable type-strain genomes for metagenomic binning, comparative biology and taxonomic classification.</title>
        <authorList>
            <person name="Goeker M."/>
        </authorList>
    </citation>
    <scope>NUCLEOTIDE SEQUENCE [LARGE SCALE GENOMIC DNA]</scope>
    <source>
        <strain evidence="4 5">DSM 24436</strain>
    </source>
</reference>
<evidence type="ECO:0000313" key="5">
    <source>
        <dbReference type="Proteomes" id="UP000767854"/>
    </source>
</evidence>
<gene>
    <name evidence="4" type="ORF">JOC49_000453</name>
</gene>
<protein>
    <recommendedName>
        <fullName evidence="3">SLH domain-containing protein</fullName>
    </recommendedName>
</protein>
<accession>A0ABS2MNG3</accession>
<dbReference type="EMBL" id="JAFBDT010000002">
    <property type="protein sequence ID" value="MBM7560939.1"/>
    <property type="molecule type" value="Genomic_DNA"/>
</dbReference>
<evidence type="ECO:0000256" key="2">
    <source>
        <dbReference type="SAM" id="SignalP"/>
    </source>
</evidence>
<dbReference type="Proteomes" id="UP000767854">
    <property type="component" value="Unassembled WGS sequence"/>
</dbReference>
<proteinExistence type="predicted"/>
<dbReference type="PROSITE" id="PS51272">
    <property type="entry name" value="SLH"/>
    <property type="match status" value="1"/>
</dbReference>
<keyword evidence="5" id="KW-1185">Reference proteome</keyword>
<dbReference type="RefSeq" id="WP_204661770.1">
    <property type="nucleotide sequence ID" value="NZ_JAFBDT010000002.1"/>
</dbReference>
<evidence type="ECO:0000259" key="3">
    <source>
        <dbReference type="PROSITE" id="PS51272"/>
    </source>
</evidence>
<feature type="domain" description="SLH" evidence="3">
    <location>
        <begin position="185"/>
        <end position="248"/>
    </location>
</feature>
<organism evidence="4 5">
    <name type="scientific">Fusibacter tunisiensis</name>
    <dbReference type="NCBI Taxonomy" id="1008308"/>
    <lineage>
        <taxon>Bacteria</taxon>
        <taxon>Bacillati</taxon>
        <taxon>Bacillota</taxon>
        <taxon>Clostridia</taxon>
        <taxon>Eubacteriales</taxon>
        <taxon>Eubacteriales Family XII. Incertae Sedis</taxon>
        <taxon>Fusibacter</taxon>
    </lineage>
</organism>
<dbReference type="Pfam" id="PF00395">
    <property type="entry name" value="SLH"/>
    <property type="match status" value="2"/>
</dbReference>
<feature type="chain" id="PRO_5046114758" description="SLH domain-containing protein" evidence="2">
    <location>
        <begin position="22"/>
        <end position="1013"/>
    </location>
</feature>
<evidence type="ECO:0000256" key="1">
    <source>
        <dbReference type="ARBA" id="ARBA00022737"/>
    </source>
</evidence>
<sequence length="1013" mass="112917">MKKITILLLILSMIMPTASFAYSPFDTLVPQFTAIPTDTENAEEIRGSAKGLDILVNASYVDISDLYNKEEIIRLSALGIVRTYGARRYYPSEPATGYDAIYQLVRLSGGEEAVMARVDALMGSATSEDQFTRLLNQEMLVEAQNTGIVLDTEVVGLLEPVSREQLAVWVARTAGVPNNFDQQTSFAFSDWQSVNPTYRAIIEDLVSQGLMPLKNDGTFDPKGTLTRSELGEISNALLDVQADGLGMASNFGLVVGIKPETLYEDGNTIDRRTITVKNVDGTVTNLISETHTKGNVRVDYSVFKDNLSTSSKSIDLGDELEYITVEGVLHYAEVLDDNKVLERMGAAAEADLYSIYHYGTVSDLRTETRVVNGQSVITEIYRITDVTGNVFDILVNEDTYTGRRDDIITYKDGGIGGVQLLENGDAVQYLVNADNQVVYIKVAPHQNQQISGTIRTVSPIAEDGPATMTIFGYDDRVYTFPLAPYAILTINDRVTGIDNYVYGMPVTVDITNGYLVSARGESYSGEPGYIPPFGKMRMGKVDQIYQTSFWVNLSDDQRELYRVGPNTVFTKDGNIVTADALKTGASVKLYFDNIATDEISKVEIEAPEILFEIIYKGQLKNVNSGRREIQLVGGDGFSKPEFIANNDWTPAEAYTLNLKINDQTEFYAGDQKLTQTELSRKYQNYNVYAVVKSVYGQPTVVKLSVRTGGESTFSSRIRTVDHTLGRFDINTKENFNLTEGTIVIKDGLVVPNSHISPRDTVYVVSESPTGTYNKNAMVVKVVTPFDDIFDRIRIGAVENVNTSSFTLANYTSYTNNFLNAVNPNISGDYKFYTNSRIVDVTDPEEDLVLKASDFWHDAYAKSENVTEGYHPQTQGLQFQRYYAFMVVNPADNSVIAMHMRHKGLLPGQNIDDSLYKEADIAKELEKTYQNAVLSRGIVTGFDHNWDRIELTDSHDWTAYTGQWTANRTNIFVRYTDTIVIKNNAIKTVDDIQPGDYLYIMRIKDNALVIFIES</sequence>
<feature type="signal peptide" evidence="2">
    <location>
        <begin position="1"/>
        <end position="21"/>
    </location>
</feature>